<evidence type="ECO:0000313" key="3">
    <source>
        <dbReference type="Proteomes" id="UP000655225"/>
    </source>
</evidence>
<organism evidence="2 3">
    <name type="scientific">Tetracentron sinense</name>
    <name type="common">Spur-leaf</name>
    <dbReference type="NCBI Taxonomy" id="13715"/>
    <lineage>
        <taxon>Eukaryota</taxon>
        <taxon>Viridiplantae</taxon>
        <taxon>Streptophyta</taxon>
        <taxon>Embryophyta</taxon>
        <taxon>Tracheophyta</taxon>
        <taxon>Spermatophyta</taxon>
        <taxon>Magnoliopsida</taxon>
        <taxon>Trochodendrales</taxon>
        <taxon>Trochodendraceae</taxon>
        <taxon>Tetracentron</taxon>
    </lineage>
</organism>
<keyword evidence="3" id="KW-1185">Reference proteome</keyword>
<accession>A0A835DMN0</accession>
<dbReference type="Pfam" id="PF14111">
    <property type="entry name" value="DUF4283"/>
    <property type="match status" value="1"/>
</dbReference>
<gene>
    <name evidence="2" type="ORF">HHK36_007814</name>
</gene>
<dbReference type="InterPro" id="IPR025558">
    <property type="entry name" value="DUF4283"/>
</dbReference>
<reference evidence="2 3" key="1">
    <citation type="submission" date="2020-04" db="EMBL/GenBank/DDBJ databases">
        <title>Plant Genome Project.</title>
        <authorList>
            <person name="Zhang R.-G."/>
        </authorList>
    </citation>
    <scope>NUCLEOTIDE SEQUENCE [LARGE SCALE GENOMIC DNA]</scope>
    <source>
        <strain evidence="2">YNK0</strain>
        <tissue evidence="2">Leaf</tissue>
    </source>
</reference>
<evidence type="ECO:0000313" key="2">
    <source>
        <dbReference type="EMBL" id="KAF8405737.1"/>
    </source>
</evidence>
<dbReference type="AlphaFoldDB" id="A0A835DMN0"/>
<sequence length="219" mass="24693">MAYSGVFIIVFVNLQFSSIRFPIAVLPHSGQAMATEEELAKDVNRKLRLQNLNEPISIIPAMLTSGVKEFKHSIIGKFFTDGPLNLSVMKSTIIRAWNSKSLLRAVDLENDFILFKFSSPVEVDRAHGLPPEYLTVEVDQVIAARCGTLEEVDLSGKGLVDASILLDMTFDSPEAQQLDKTYLRPYTTMLLELLLRTKFDVKNKHVKAKQVTFHRKKIL</sequence>
<protein>
    <recommendedName>
        <fullName evidence="1">DUF4283 domain-containing protein</fullName>
    </recommendedName>
</protein>
<proteinExistence type="predicted"/>
<dbReference type="Proteomes" id="UP000655225">
    <property type="component" value="Unassembled WGS sequence"/>
</dbReference>
<evidence type="ECO:0000259" key="1">
    <source>
        <dbReference type="Pfam" id="PF14111"/>
    </source>
</evidence>
<dbReference type="EMBL" id="JABCRI010000005">
    <property type="protein sequence ID" value="KAF8405737.1"/>
    <property type="molecule type" value="Genomic_DNA"/>
</dbReference>
<feature type="domain" description="DUF4283" evidence="1">
    <location>
        <begin position="68"/>
        <end position="125"/>
    </location>
</feature>
<comment type="caution">
    <text evidence="2">The sequence shown here is derived from an EMBL/GenBank/DDBJ whole genome shotgun (WGS) entry which is preliminary data.</text>
</comment>
<name>A0A835DMN0_TETSI</name>